<sequence>MKEAGEAVSPSKSAKPPEDRTGKADKSPNWRKKKITVEMDDGDGLPLKSKERGLKVVDVEEQPEAKDGPGPSLPFKGIIPVQTGPNVAQDKLKKLEKYKLRAPVQNQDTIKAIIGKFNSAKIEDLTIGELLAASDEVREAVNTATGKKRVPFQQVNLSQRSEDPLPVTELDEPAFLRSDAILVDELPPVSAFLVQEFDDSLPLGSCVIPDPVEQYIASLPEGTTAKQIFVGPSSAALRVVFSVINTQGEVECIIDNGSQIVSMSLAAAEKAKLRWDPSVTIFMESANATLAQSLGLARNVPFTFGEITIYLQVHILRKPAYDVLLGRPFDIITESIVRNSADGGQVITLKDPNSGKRCSMSTYPRIRKPRKEAEPVPESHPPESTKPVEDEGFQDSSMN</sequence>
<protein>
    <recommendedName>
        <fullName evidence="4">Aspartic peptidase DDI1-type domain-containing protein</fullName>
    </recommendedName>
</protein>
<evidence type="ECO:0008006" key="4">
    <source>
        <dbReference type="Google" id="ProtNLM"/>
    </source>
</evidence>
<proteinExistence type="predicted"/>
<accession>A0AAD7B4M1</accession>
<dbReference type="Gene3D" id="2.40.70.10">
    <property type="entry name" value="Acid Proteases"/>
    <property type="match status" value="1"/>
</dbReference>
<evidence type="ECO:0000256" key="1">
    <source>
        <dbReference type="SAM" id="MobiDB-lite"/>
    </source>
</evidence>
<feature type="region of interest" description="Disordered" evidence="1">
    <location>
        <begin position="1"/>
        <end position="76"/>
    </location>
</feature>
<dbReference type="Proteomes" id="UP001221142">
    <property type="component" value="Unassembled WGS sequence"/>
</dbReference>
<gene>
    <name evidence="2" type="ORF">FB45DRAFT_1038399</name>
</gene>
<feature type="compositionally biased region" description="Basic and acidic residues" evidence="1">
    <location>
        <begin position="48"/>
        <end position="67"/>
    </location>
</feature>
<comment type="caution">
    <text evidence="2">The sequence shown here is derived from an EMBL/GenBank/DDBJ whole genome shotgun (WGS) entry which is preliminary data.</text>
</comment>
<dbReference type="InterPro" id="IPR021109">
    <property type="entry name" value="Peptidase_aspartic_dom_sf"/>
</dbReference>
<dbReference type="CDD" id="cd00303">
    <property type="entry name" value="retropepsin_like"/>
    <property type="match status" value="1"/>
</dbReference>
<dbReference type="AlphaFoldDB" id="A0AAD7B4M1"/>
<dbReference type="EMBL" id="JARKIF010000037">
    <property type="protein sequence ID" value="KAJ7609937.1"/>
    <property type="molecule type" value="Genomic_DNA"/>
</dbReference>
<evidence type="ECO:0000313" key="2">
    <source>
        <dbReference type="EMBL" id="KAJ7609937.1"/>
    </source>
</evidence>
<feature type="region of interest" description="Disordered" evidence="1">
    <location>
        <begin position="347"/>
        <end position="399"/>
    </location>
</feature>
<keyword evidence="3" id="KW-1185">Reference proteome</keyword>
<evidence type="ECO:0000313" key="3">
    <source>
        <dbReference type="Proteomes" id="UP001221142"/>
    </source>
</evidence>
<name>A0AAD7B4M1_9AGAR</name>
<reference evidence="2" key="1">
    <citation type="submission" date="2023-03" db="EMBL/GenBank/DDBJ databases">
        <title>Massive genome expansion in bonnet fungi (Mycena s.s.) driven by repeated elements and novel gene families across ecological guilds.</title>
        <authorList>
            <consortium name="Lawrence Berkeley National Laboratory"/>
            <person name="Harder C.B."/>
            <person name="Miyauchi S."/>
            <person name="Viragh M."/>
            <person name="Kuo A."/>
            <person name="Thoen E."/>
            <person name="Andreopoulos B."/>
            <person name="Lu D."/>
            <person name="Skrede I."/>
            <person name="Drula E."/>
            <person name="Henrissat B."/>
            <person name="Morin E."/>
            <person name="Kohler A."/>
            <person name="Barry K."/>
            <person name="LaButti K."/>
            <person name="Morin E."/>
            <person name="Salamov A."/>
            <person name="Lipzen A."/>
            <person name="Mereny Z."/>
            <person name="Hegedus B."/>
            <person name="Baldrian P."/>
            <person name="Stursova M."/>
            <person name="Weitz H."/>
            <person name="Taylor A."/>
            <person name="Grigoriev I.V."/>
            <person name="Nagy L.G."/>
            <person name="Martin F."/>
            <person name="Kauserud H."/>
        </authorList>
    </citation>
    <scope>NUCLEOTIDE SEQUENCE</scope>
    <source>
        <strain evidence="2">9284</strain>
    </source>
</reference>
<organism evidence="2 3">
    <name type="scientific">Roridomyces roridus</name>
    <dbReference type="NCBI Taxonomy" id="1738132"/>
    <lineage>
        <taxon>Eukaryota</taxon>
        <taxon>Fungi</taxon>
        <taxon>Dikarya</taxon>
        <taxon>Basidiomycota</taxon>
        <taxon>Agaricomycotina</taxon>
        <taxon>Agaricomycetes</taxon>
        <taxon>Agaricomycetidae</taxon>
        <taxon>Agaricales</taxon>
        <taxon>Marasmiineae</taxon>
        <taxon>Mycenaceae</taxon>
        <taxon>Roridomyces</taxon>
    </lineage>
</organism>
<feature type="compositionally biased region" description="Basic and acidic residues" evidence="1">
    <location>
        <begin position="380"/>
        <end position="389"/>
    </location>
</feature>
<feature type="compositionally biased region" description="Basic and acidic residues" evidence="1">
    <location>
        <begin position="15"/>
        <end position="28"/>
    </location>
</feature>